<organism evidence="3 4">
    <name type="scientific">Chryseobacterium taklimakanense</name>
    <dbReference type="NCBI Taxonomy" id="536441"/>
    <lineage>
        <taxon>Bacteria</taxon>
        <taxon>Pseudomonadati</taxon>
        <taxon>Bacteroidota</taxon>
        <taxon>Flavobacteriia</taxon>
        <taxon>Flavobacteriales</taxon>
        <taxon>Weeksellaceae</taxon>
        <taxon>Chryseobacterium group</taxon>
        <taxon>Chryseobacterium</taxon>
    </lineage>
</organism>
<dbReference type="SUPFAM" id="SSF54593">
    <property type="entry name" value="Glyoxalase/Bleomycin resistance protein/Dihydroxybiphenyl dioxygenase"/>
    <property type="match status" value="1"/>
</dbReference>
<dbReference type="InterPro" id="IPR029068">
    <property type="entry name" value="Glyas_Bleomycin-R_OHBP_Dase"/>
</dbReference>
<feature type="domain" description="Glyoxalase/fosfomycin resistance/dioxygenase" evidence="2">
    <location>
        <begin position="5"/>
        <end position="125"/>
    </location>
</feature>
<dbReference type="Pfam" id="PF00903">
    <property type="entry name" value="Glyoxalase"/>
    <property type="match status" value="1"/>
</dbReference>
<dbReference type="RefSeq" id="WP_095070500.1">
    <property type="nucleotide sequence ID" value="NZ_LT906465.1"/>
</dbReference>
<evidence type="ECO:0000313" key="3">
    <source>
        <dbReference type="EMBL" id="SNV38030.1"/>
    </source>
</evidence>
<proteinExistence type="predicted"/>
<dbReference type="EMBL" id="LT906465">
    <property type="protein sequence ID" value="SNV38030.1"/>
    <property type="molecule type" value="Genomic_DNA"/>
</dbReference>
<feature type="region of interest" description="Disordered" evidence="1">
    <location>
        <begin position="93"/>
        <end position="114"/>
    </location>
</feature>
<dbReference type="PANTHER" id="PTHR36503">
    <property type="entry name" value="BLR2520 PROTEIN"/>
    <property type="match status" value="1"/>
</dbReference>
<accession>A0A239WV62</accession>
<dbReference type="Proteomes" id="UP000215196">
    <property type="component" value="Chromosome 1"/>
</dbReference>
<dbReference type="KEGG" id="ctak:4412677_00736"/>
<sequence length="133" mass="14972">MENVWLNLPVQDLDRTEKFYKAIGFEPNGKHFKKDELVSFLAGSNQLIVHFFKKEILAKSMMGAVANTSKGNEIIITIGSKSKEEIAEITEKAKQNGGEIHQQPQESPDGYYGSMFSDPDGHKWNLLLLEKGM</sequence>
<reference evidence="3 4" key="1">
    <citation type="submission" date="2017-06" db="EMBL/GenBank/DDBJ databases">
        <authorList>
            <consortium name="Pathogen Informatics"/>
        </authorList>
    </citation>
    <scope>NUCLEOTIDE SEQUENCE [LARGE SCALE GENOMIC DNA]</scope>
    <source>
        <strain evidence="3 4">NCTC13490</strain>
    </source>
</reference>
<name>A0A239WV62_9FLAO</name>
<dbReference type="GO" id="GO:0016829">
    <property type="term" value="F:lyase activity"/>
    <property type="evidence" value="ECO:0007669"/>
    <property type="project" value="UniProtKB-KW"/>
</dbReference>
<protein>
    <submittedName>
        <fullName evidence="3">Predicted lactoylglutathione lyase</fullName>
    </submittedName>
</protein>
<evidence type="ECO:0000313" key="4">
    <source>
        <dbReference type="Proteomes" id="UP000215196"/>
    </source>
</evidence>
<dbReference type="PANTHER" id="PTHR36503:SF2">
    <property type="entry name" value="BLR2408 PROTEIN"/>
    <property type="match status" value="1"/>
</dbReference>
<dbReference type="Gene3D" id="3.10.180.10">
    <property type="entry name" value="2,3-Dihydroxybiphenyl 1,2-Dioxygenase, domain 1"/>
    <property type="match status" value="1"/>
</dbReference>
<gene>
    <name evidence="3" type="ORF">SAMEA4412677_00736</name>
</gene>
<keyword evidence="4" id="KW-1185">Reference proteome</keyword>
<evidence type="ECO:0000259" key="2">
    <source>
        <dbReference type="Pfam" id="PF00903"/>
    </source>
</evidence>
<evidence type="ECO:0000256" key="1">
    <source>
        <dbReference type="SAM" id="MobiDB-lite"/>
    </source>
</evidence>
<keyword evidence="3" id="KW-0456">Lyase</keyword>
<dbReference type="AlphaFoldDB" id="A0A239WV62"/>
<dbReference type="InterPro" id="IPR004360">
    <property type="entry name" value="Glyas_Fos-R_dOase_dom"/>
</dbReference>